<keyword evidence="2" id="KW-1185">Reference proteome</keyword>
<protein>
    <submittedName>
        <fullName evidence="1">Uncharacterized protein</fullName>
    </submittedName>
</protein>
<name>A0ACC2P885_9HYME</name>
<accession>A0ACC2P885</accession>
<gene>
    <name evidence="1" type="ORF">QAD02_015412</name>
</gene>
<organism evidence="1 2">
    <name type="scientific">Eretmocerus hayati</name>
    <dbReference type="NCBI Taxonomy" id="131215"/>
    <lineage>
        <taxon>Eukaryota</taxon>
        <taxon>Metazoa</taxon>
        <taxon>Ecdysozoa</taxon>
        <taxon>Arthropoda</taxon>
        <taxon>Hexapoda</taxon>
        <taxon>Insecta</taxon>
        <taxon>Pterygota</taxon>
        <taxon>Neoptera</taxon>
        <taxon>Endopterygota</taxon>
        <taxon>Hymenoptera</taxon>
        <taxon>Apocrita</taxon>
        <taxon>Proctotrupomorpha</taxon>
        <taxon>Chalcidoidea</taxon>
        <taxon>Aphelinidae</taxon>
        <taxon>Aphelininae</taxon>
        <taxon>Eretmocerus</taxon>
    </lineage>
</organism>
<evidence type="ECO:0000313" key="2">
    <source>
        <dbReference type="Proteomes" id="UP001239111"/>
    </source>
</evidence>
<evidence type="ECO:0000313" key="1">
    <source>
        <dbReference type="EMBL" id="KAJ8679625.1"/>
    </source>
</evidence>
<reference evidence="1" key="1">
    <citation type="submission" date="2023-04" db="EMBL/GenBank/DDBJ databases">
        <title>A chromosome-level genome assembly of the parasitoid wasp Eretmocerus hayati.</title>
        <authorList>
            <person name="Zhong Y."/>
            <person name="Liu S."/>
            <person name="Liu Y."/>
        </authorList>
    </citation>
    <scope>NUCLEOTIDE SEQUENCE</scope>
    <source>
        <strain evidence="1">ZJU_SS_LIU_2023</strain>
    </source>
</reference>
<sequence>MKSAMDTNVIHKLFLSISIELILFDFSGATFFGFQKKIDFDSGFGMKGKWDEKVDLDQLGSMFGLPDIDEQNLQKFNVDSENIGTTLGKSMNFDMPKSDGKKAVSVDNERTEISKDVVNGSSQPKISVTVTQNSTQMSKANSPSEVDISMRSSSLNDTRTSKTAVERRENSIVQTKNLGSSDIRSGVYSQTNTMKKSERDDTMARDEPQNGGTKLEFDIGFGDFNKHFKLI</sequence>
<dbReference type="EMBL" id="CM056742">
    <property type="protein sequence ID" value="KAJ8679625.1"/>
    <property type="molecule type" value="Genomic_DNA"/>
</dbReference>
<dbReference type="Proteomes" id="UP001239111">
    <property type="component" value="Chromosome 2"/>
</dbReference>
<comment type="caution">
    <text evidence="1">The sequence shown here is derived from an EMBL/GenBank/DDBJ whole genome shotgun (WGS) entry which is preliminary data.</text>
</comment>
<proteinExistence type="predicted"/>